<keyword evidence="1" id="KW-0472">Membrane</keyword>
<dbReference type="AlphaFoldDB" id="A0A5C7AUB8"/>
<dbReference type="EMBL" id="VORW01000006">
    <property type="protein sequence ID" value="TXE11229.1"/>
    <property type="molecule type" value="Genomic_DNA"/>
</dbReference>
<gene>
    <name evidence="2" type="ORF">ESV85_11830</name>
</gene>
<name>A0A5C7AUB8_9BACT</name>
<reference evidence="2 3" key="1">
    <citation type="submission" date="2019-08" db="EMBL/GenBank/DDBJ databases">
        <title>Genomes sequence of Algoriphagus aquimarinus ACAM450.</title>
        <authorList>
            <person name="Bowman J.P."/>
        </authorList>
    </citation>
    <scope>NUCLEOTIDE SEQUENCE [LARGE SCALE GENOMIC DNA]</scope>
    <source>
        <strain evidence="2 3">ACAM 450</strain>
    </source>
</reference>
<organism evidence="2 3">
    <name type="scientific">Algoriphagus aquimarinus</name>
    <dbReference type="NCBI Taxonomy" id="237018"/>
    <lineage>
        <taxon>Bacteria</taxon>
        <taxon>Pseudomonadati</taxon>
        <taxon>Bacteroidota</taxon>
        <taxon>Cytophagia</taxon>
        <taxon>Cytophagales</taxon>
        <taxon>Cyclobacteriaceae</taxon>
        <taxon>Algoriphagus</taxon>
    </lineage>
</organism>
<protein>
    <submittedName>
        <fullName evidence="2">Uncharacterized protein</fullName>
    </submittedName>
</protein>
<evidence type="ECO:0000256" key="1">
    <source>
        <dbReference type="SAM" id="Phobius"/>
    </source>
</evidence>
<keyword evidence="1" id="KW-0812">Transmembrane</keyword>
<evidence type="ECO:0000313" key="3">
    <source>
        <dbReference type="Proteomes" id="UP000321935"/>
    </source>
</evidence>
<dbReference type="Proteomes" id="UP000321935">
    <property type="component" value="Unassembled WGS sequence"/>
</dbReference>
<evidence type="ECO:0000313" key="2">
    <source>
        <dbReference type="EMBL" id="TXE11229.1"/>
    </source>
</evidence>
<dbReference type="RefSeq" id="WP_146917837.1">
    <property type="nucleotide sequence ID" value="NZ_VORW01000006.1"/>
</dbReference>
<feature type="transmembrane region" description="Helical" evidence="1">
    <location>
        <begin position="12"/>
        <end position="34"/>
    </location>
</feature>
<feature type="transmembrane region" description="Helical" evidence="1">
    <location>
        <begin position="40"/>
        <end position="64"/>
    </location>
</feature>
<proteinExistence type="predicted"/>
<keyword evidence="1" id="KW-1133">Transmembrane helix</keyword>
<sequence>MKEKVFDFYMFIVYLVFLPLFLIFSALYLFVLNIEEVDDIFLKFGIIGLSASILIGAIIFIYLFKFISFKSQYLDFIKIFVASLFFLPGFLIFSIAYTNVVFDNSTPVFRNVEIIYKKKSVRVRKGRSRNSFYLDVKSWKPNLDKVSIRVNKNSFENLEVGDQISIETKSGFWGIEYMDFSE</sequence>
<dbReference type="OrthoDB" id="9828279at2"/>
<accession>A0A5C7AUB8</accession>
<comment type="caution">
    <text evidence="2">The sequence shown here is derived from an EMBL/GenBank/DDBJ whole genome shotgun (WGS) entry which is preliminary data.</text>
</comment>
<feature type="transmembrane region" description="Helical" evidence="1">
    <location>
        <begin position="76"/>
        <end position="97"/>
    </location>
</feature>